<dbReference type="Proteomes" id="UP000735302">
    <property type="component" value="Unassembled WGS sequence"/>
</dbReference>
<sequence length="100" mass="11642">MAPQHRKPSYSYMISLRDYSNAFTKNKDLVALDQALMRYDPKLVLRLTCEASPYKIGAVLCLSTRNNEERPIVYISKTLNPAEKKIILNLSKRHWLLFVQ</sequence>
<dbReference type="InterPro" id="IPR050951">
    <property type="entry name" value="Retrovirus_Pol_polyprotein"/>
</dbReference>
<dbReference type="PANTHER" id="PTHR37984">
    <property type="entry name" value="PROTEIN CBG26694"/>
    <property type="match status" value="1"/>
</dbReference>
<dbReference type="PANTHER" id="PTHR37984:SF13">
    <property type="entry name" value="RIBONUCLEASE H"/>
    <property type="match status" value="1"/>
</dbReference>
<proteinExistence type="predicted"/>
<comment type="caution">
    <text evidence="2">The sequence shown here is derived from an EMBL/GenBank/DDBJ whole genome shotgun (WGS) entry which is preliminary data.</text>
</comment>
<evidence type="ECO:0000259" key="1">
    <source>
        <dbReference type="Pfam" id="PF17919"/>
    </source>
</evidence>
<evidence type="ECO:0000313" key="2">
    <source>
        <dbReference type="EMBL" id="GFN93770.1"/>
    </source>
</evidence>
<dbReference type="Pfam" id="PF17919">
    <property type="entry name" value="RT_RNaseH_2"/>
    <property type="match status" value="1"/>
</dbReference>
<dbReference type="InterPro" id="IPR041577">
    <property type="entry name" value="RT_RNaseH_2"/>
</dbReference>
<organism evidence="2 3">
    <name type="scientific">Plakobranchus ocellatus</name>
    <dbReference type="NCBI Taxonomy" id="259542"/>
    <lineage>
        <taxon>Eukaryota</taxon>
        <taxon>Metazoa</taxon>
        <taxon>Spiralia</taxon>
        <taxon>Lophotrochozoa</taxon>
        <taxon>Mollusca</taxon>
        <taxon>Gastropoda</taxon>
        <taxon>Heterobranchia</taxon>
        <taxon>Euthyneura</taxon>
        <taxon>Panpulmonata</taxon>
        <taxon>Sacoglossa</taxon>
        <taxon>Placobranchoidea</taxon>
        <taxon>Plakobranchidae</taxon>
        <taxon>Plakobranchus</taxon>
    </lineage>
</organism>
<keyword evidence="3" id="KW-1185">Reference proteome</keyword>
<gene>
    <name evidence="2" type="ORF">PoB_002027600</name>
</gene>
<dbReference type="EMBL" id="BLXT01002372">
    <property type="protein sequence ID" value="GFN93770.1"/>
    <property type="molecule type" value="Genomic_DNA"/>
</dbReference>
<dbReference type="AlphaFoldDB" id="A0AAV3Z399"/>
<reference evidence="2 3" key="1">
    <citation type="journal article" date="2021" name="Elife">
        <title>Chloroplast acquisition without the gene transfer in kleptoplastic sea slugs, Plakobranchus ocellatus.</title>
        <authorList>
            <person name="Maeda T."/>
            <person name="Takahashi S."/>
            <person name="Yoshida T."/>
            <person name="Shimamura S."/>
            <person name="Takaki Y."/>
            <person name="Nagai Y."/>
            <person name="Toyoda A."/>
            <person name="Suzuki Y."/>
            <person name="Arimoto A."/>
            <person name="Ishii H."/>
            <person name="Satoh N."/>
            <person name="Nishiyama T."/>
            <person name="Hasebe M."/>
            <person name="Maruyama T."/>
            <person name="Minagawa J."/>
            <person name="Obokata J."/>
            <person name="Shigenobu S."/>
        </authorList>
    </citation>
    <scope>NUCLEOTIDE SEQUENCE [LARGE SCALE GENOMIC DNA]</scope>
</reference>
<accession>A0AAV3Z399</accession>
<feature type="domain" description="Reverse transcriptase/retrotransposon-derived protein RNase H-like" evidence="1">
    <location>
        <begin position="20"/>
        <end position="85"/>
    </location>
</feature>
<protein>
    <recommendedName>
        <fullName evidence="1">Reverse transcriptase/retrotransposon-derived protein RNase H-like domain-containing protein</fullName>
    </recommendedName>
</protein>
<name>A0AAV3Z399_9GAST</name>
<dbReference type="InterPro" id="IPR043502">
    <property type="entry name" value="DNA/RNA_pol_sf"/>
</dbReference>
<dbReference type="SUPFAM" id="SSF56672">
    <property type="entry name" value="DNA/RNA polymerases"/>
    <property type="match status" value="1"/>
</dbReference>
<evidence type="ECO:0000313" key="3">
    <source>
        <dbReference type="Proteomes" id="UP000735302"/>
    </source>
</evidence>